<dbReference type="PANTHER" id="PTHR48111">
    <property type="entry name" value="REGULATOR OF RPOS"/>
    <property type="match status" value="1"/>
</dbReference>
<evidence type="ECO:0000256" key="5">
    <source>
        <dbReference type="ARBA" id="ARBA00023163"/>
    </source>
</evidence>
<keyword evidence="9" id="KW-1185">Reference proteome</keyword>
<dbReference type="CDD" id="cd00156">
    <property type="entry name" value="REC"/>
    <property type="match status" value="1"/>
</dbReference>
<evidence type="ECO:0000256" key="6">
    <source>
        <dbReference type="PROSITE-ProRule" id="PRU00169"/>
    </source>
</evidence>
<dbReference type="GO" id="GO:0000976">
    <property type="term" value="F:transcription cis-regulatory region binding"/>
    <property type="evidence" value="ECO:0007669"/>
    <property type="project" value="TreeGrafter"/>
</dbReference>
<dbReference type="Gene3D" id="3.40.50.2300">
    <property type="match status" value="1"/>
</dbReference>
<protein>
    <submittedName>
        <fullName evidence="8">Response regulator receiver protein</fullName>
    </submittedName>
</protein>
<organism evidence="8 9">
    <name type="scientific">Nitrolancea hollandica Lb</name>
    <dbReference type="NCBI Taxonomy" id="1129897"/>
    <lineage>
        <taxon>Bacteria</taxon>
        <taxon>Pseudomonadati</taxon>
        <taxon>Thermomicrobiota</taxon>
        <taxon>Thermomicrobia</taxon>
        <taxon>Sphaerobacterales</taxon>
        <taxon>Sphaerobacterineae</taxon>
        <taxon>Sphaerobacteraceae</taxon>
        <taxon>Nitrolancea</taxon>
    </lineage>
</organism>
<dbReference type="InterPro" id="IPR039420">
    <property type="entry name" value="WalR-like"/>
</dbReference>
<comment type="caution">
    <text evidence="8">The sequence shown here is derived from an EMBL/GenBank/DDBJ whole genome shotgun (WGS) entry which is preliminary data.</text>
</comment>
<name>I4ELZ5_9BACT</name>
<dbReference type="InterPro" id="IPR001789">
    <property type="entry name" value="Sig_transdc_resp-reg_receiver"/>
</dbReference>
<proteinExistence type="predicted"/>
<evidence type="ECO:0000259" key="7">
    <source>
        <dbReference type="PROSITE" id="PS50110"/>
    </source>
</evidence>
<accession>I4ELZ5</accession>
<keyword evidence="2" id="KW-0902">Two-component regulatory system</keyword>
<dbReference type="GO" id="GO:0032993">
    <property type="term" value="C:protein-DNA complex"/>
    <property type="evidence" value="ECO:0007669"/>
    <property type="project" value="TreeGrafter"/>
</dbReference>
<feature type="modified residue" description="4-aspartylphosphate" evidence="6">
    <location>
        <position position="55"/>
    </location>
</feature>
<evidence type="ECO:0000313" key="9">
    <source>
        <dbReference type="Proteomes" id="UP000004221"/>
    </source>
</evidence>
<dbReference type="RefSeq" id="WP_008480821.1">
    <property type="nucleotide sequence ID" value="NZ_CAGS01000497.1"/>
</dbReference>
<dbReference type="OrthoDB" id="162905at2"/>
<dbReference type="PANTHER" id="PTHR48111:SF1">
    <property type="entry name" value="TWO-COMPONENT RESPONSE REGULATOR ORR33"/>
    <property type="match status" value="1"/>
</dbReference>
<dbReference type="SMART" id="SM00448">
    <property type="entry name" value="REC"/>
    <property type="match status" value="1"/>
</dbReference>
<evidence type="ECO:0000313" key="8">
    <source>
        <dbReference type="EMBL" id="CCF85708.1"/>
    </source>
</evidence>
<dbReference type="GO" id="GO:0006355">
    <property type="term" value="P:regulation of DNA-templated transcription"/>
    <property type="evidence" value="ECO:0007669"/>
    <property type="project" value="TreeGrafter"/>
</dbReference>
<feature type="domain" description="Response regulatory" evidence="7">
    <location>
        <begin position="6"/>
        <end position="119"/>
    </location>
</feature>
<dbReference type="AlphaFoldDB" id="I4ELZ5"/>
<dbReference type="PROSITE" id="PS50110">
    <property type="entry name" value="RESPONSE_REGULATORY"/>
    <property type="match status" value="1"/>
</dbReference>
<dbReference type="InterPro" id="IPR011006">
    <property type="entry name" value="CheY-like_superfamily"/>
</dbReference>
<evidence type="ECO:0000256" key="1">
    <source>
        <dbReference type="ARBA" id="ARBA00022553"/>
    </source>
</evidence>
<dbReference type="Proteomes" id="UP000004221">
    <property type="component" value="Unassembled WGS sequence"/>
</dbReference>
<dbReference type="EMBL" id="CAGS01000497">
    <property type="protein sequence ID" value="CCF85708.1"/>
    <property type="molecule type" value="Genomic_DNA"/>
</dbReference>
<evidence type="ECO:0000256" key="2">
    <source>
        <dbReference type="ARBA" id="ARBA00023012"/>
    </source>
</evidence>
<dbReference type="SUPFAM" id="SSF52172">
    <property type="entry name" value="CheY-like"/>
    <property type="match status" value="1"/>
</dbReference>
<dbReference type="Pfam" id="PF00072">
    <property type="entry name" value="Response_reg"/>
    <property type="match status" value="1"/>
</dbReference>
<sequence length="122" mass="13754">MGSTQYIVLVEDDDQLRTILARTLQHRGHTVREARTGADARALLAEEPTDLVVLDVNLPDETGWSLLRWLRAQREPMPQVIIITAARPARSRILNLKPDAVLTKPFPVDALIRLAEQRNGTR</sequence>
<evidence type="ECO:0000256" key="4">
    <source>
        <dbReference type="ARBA" id="ARBA00023125"/>
    </source>
</evidence>
<keyword evidence="4" id="KW-0238">DNA-binding</keyword>
<evidence type="ECO:0000256" key="3">
    <source>
        <dbReference type="ARBA" id="ARBA00023015"/>
    </source>
</evidence>
<dbReference type="GO" id="GO:0000156">
    <property type="term" value="F:phosphorelay response regulator activity"/>
    <property type="evidence" value="ECO:0007669"/>
    <property type="project" value="TreeGrafter"/>
</dbReference>
<dbReference type="GO" id="GO:0005829">
    <property type="term" value="C:cytosol"/>
    <property type="evidence" value="ECO:0007669"/>
    <property type="project" value="TreeGrafter"/>
</dbReference>
<reference evidence="8 9" key="1">
    <citation type="journal article" date="2012" name="ISME J.">
        <title>Nitrification expanded: discovery, physiology and genomics of a nitrite-oxidizing bacterium from the phylum Chloroflexi.</title>
        <authorList>
            <person name="Sorokin D.Y."/>
            <person name="Lucker S."/>
            <person name="Vejmelkova D."/>
            <person name="Kostrikina N.A."/>
            <person name="Kleerebezem R."/>
            <person name="Rijpstra W.I."/>
            <person name="Damste J.S."/>
            <person name="Le Paslier D."/>
            <person name="Muyzer G."/>
            <person name="Wagner M."/>
            <person name="van Loosdrecht M.C."/>
            <person name="Daims H."/>
        </authorList>
    </citation>
    <scope>NUCLEOTIDE SEQUENCE [LARGE SCALE GENOMIC DNA]</scope>
    <source>
        <strain evidence="9">none</strain>
    </source>
</reference>
<keyword evidence="3" id="KW-0805">Transcription regulation</keyword>
<keyword evidence="5" id="KW-0804">Transcription</keyword>
<gene>
    <name evidence="8" type="ORF">NITHO_5460005</name>
</gene>
<keyword evidence="1 6" id="KW-0597">Phosphoprotein</keyword>